<organism evidence="1 3">
    <name type="scientific">Arenivirga flava</name>
    <dbReference type="NCBI Taxonomy" id="1930060"/>
    <lineage>
        <taxon>Bacteria</taxon>
        <taxon>Bacillati</taxon>
        <taxon>Actinomycetota</taxon>
        <taxon>Actinomycetes</taxon>
        <taxon>Micrococcales</taxon>
        <taxon>Microbacteriaceae</taxon>
        <taxon>Arenivirga</taxon>
    </lineage>
</organism>
<evidence type="ECO:0000313" key="3">
    <source>
        <dbReference type="Proteomes" id="UP001157160"/>
    </source>
</evidence>
<sequence>MTLWTAGSRSSGCGYGDAMLLRRAAAPIALFTAVAFAGCTAPEPEPEPTVAPPTDEPIFASEEEALAAAEEVYRAYVKVIDDILKDGGAEPERLDRYAIGQAAELQKAGFAEALSSGVRSQGETTFVIDKLQHWSGNPSEGSESIAIFVCQDVSATDLVNADGKSVSDPGRPPVLPFEIGLTSTASGALVVSRDELWRGPNFC</sequence>
<comment type="caution">
    <text evidence="1">The sequence shown here is derived from an EMBL/GenBank/DDBJ whole genome shotgun (WGS) entry which is preliminary data.</text>
</comment>
<reference evidence="1" key="2">
    <citation type="submission" date="2023-02" db="EMBL/GenBank/DDBJ databases">
        <authorList>
            <person name="Sun Q."/>
            <person name="Mori K."/>
        </authorList>
    </citation>
    <scope>NUCLEOTIDE SEQUENCE</scope>
    <source>
        <strain evidence="1">NBRC 112289</strain>
    </source>
</reference>
<dbReference type="AlphaFoldDB" id="A0AA37UCM1"/>
<dbReference type="EMBL" id="BSUL01000001">
    <property type="protein sequence ID" value="GMA26749.1"/>
    <property type="molecule type" value="Genomic_DNA"/>
</dbReference>
<gene>
    <name evidence="1" type="ORF">GCM10025874_00020</name>
    <name evidence="2" type="ORF">GCM10025874_31160</name>
</gene>
<keyword evidence="3" id="KW-1185">Reference proteome</keyword>
<dbReference type="Proteomes" id="UP001157160">
    <property type="component" value="Unassembled WGS sequence"/>
</dbReference>
<accession>A0AA37UCM1</accession>
<protein>
    <submittedName>
        <fullName evidence="1">Uncharacterized protein</fullName>
    </submittedName>
</protein>
<reference evidence="1 3" key="1">
    <citation type="journal article" date="2014" name="Int. J. Syst. Evol. Microbiol.">
        <title>Complete genome sequence of Corynebacterium casei LMG S-19264T (=DSM 44701T), isolated from a smear-ripened cheese.</title>
        <authorList>
            <consortium name="US DOE Joint Genome Institute (JGI-PGF)"/>
            <person name="Walter F."/>
            <person name="Albersmeier A."/>
            <person name="Kalinowski J."/>
            <person name="Ruckert C."/>
        </authorList>
    </citation>
    <scope>NUCLEOTIDE SEQUENCE [LARGE SCALE GENOMIC DNA]</scope>
    <source>
        <strain evidence="1 3">NBRC 112289</strain>
    </source>
</reference>
<evidence type="ECO:0000313" key="1">
    <source>
        <dbReference type="EMBL" id="GMA26749.1"/>
    </source>
</evidence>
<dbReference type="EMBL" id="BSUL01000001">
    <property type="protein sequence ID" value="GMA29863.1"/>
    <property type="molecule type" value="Genomic_DNA"/>
</dbReference>
<proteinExistence type="predicted"/>
<name>A0AA37UCM1_9MICO</name>
<evidence type="ECO:0000313" key="2">
    <source>
        <dbReference type="EMBL" id="GMA29863.1"/>
    </source>
</evidence>